<dbReference type="EMBL" id="CADCTO010000236">
    <property type="protein sequence ID" value="CAA9249689.1"/>
    <property type="molecule type" value="Genomic_DNA"/>
</dbReference>
<feature type="domain" description="PAS" evidence="3">
    <location>
        <begin position="138"/>
        <end position="189"/>
    </location>
</feature>
<dbReference type="AlphaFoldDB" id="A0A6J4IGH6"/>
<reference evidence="5" key="1">
    <citation type="submission" date="2020-02" db="EMBL/GenBank/DDBJ databases">
        <authorList>
            <person name="Meier V. D."/>
        </authorList>
    </citation>
    <scope>NUCLEOTIDE SEQUENCE</scope>
    <source>
        <strain evidence="5">AVDCRST_MAG63</strain>
    </source>
</reference>
<feature type="region of interest" description="Disordered" evidence="2">
    <location>
        <begin position="65"/>
        <end position="84"/>
    </location>
</feature>
<dbReference type="InterPro" id="IPR035965">
    <property type="entry name" value="PAS-like_dom_sf"/>
</dbReference>
<dbReference type="Pfam" id="PF08448">
    <property type="entry name" value="PAS_4"/>
    <property type="match status" value="1"/>
</dbReference>
<organism evidence="5">
    <name type="scientific">uncultured Armatimonadetes bacterium</name>
    <dbReference type="NCBI Taxonomy" id="157466"/>
    <lineage>
        <taxon>Bacteria</taxon>
        <taxon>Bacillati</taxon>
        <taxon>Armatimonadota</taxon>
        <taxon>environmental samples</taxon>
    </lineage>
</organism>
<gene>
    <name evidence="5" type="ORF">AVDCRST_MAG63-1947</name>
</gene>
<accession>A0A6J4IGH6</accession>
<evidence type="ECO:0000313" key="5">
    <source>
        <dbReference type="EMBL" id="CAA9249689.1"/>
    </source>
</evidence>
<dbReference type="SUPFAM" id="SSF81606">
    <property type="entry name" value="PP2C-like"/>
    <property type="match status" value="1"/>
</dbReference>
<dbReference type="GO" id="GO:0016791">
    <property type="term" value="F:phosphatase activity"/>
    <property type="evidence" value="ECO:0007669"/>
    <property type="project" value="TreeGrafter"/>
</dbReference>
<dbReference type="InterPro" id="IPR052016">
    <property type="entry name" value="Bact_Sigma-Reg"/>
</dbReference>
<dbReference type="InterPro" id="IPR013656">
    <property type="entry name" value="PAS_4"/>
</dbReference>
<dbReference type="InterPro" id="IPR036457">
    <property type="entry name" value="PPM-type-like_dom_sf"/>
</dbReference>
<evidence type="ECO:0008006" key="6">
    <source>
        <dbReference type="Google" id="ProtNLM"/>
    </source>
</evidence>
<dbReference type="Pfam" id="PF07228">
    <property type="entry name" value="SpoIIE"/>
    <property type="match status" value="1"/>
</dbReference>
<sequence>MNPNPLPSDNLERFRLVVDCARDYAIFVTDTTGGITTWNPGVREILGYEEAEFVGSNCARIFTPEDRERGADRQERDTARAEGRAMDERWHVRKDGSRFWASGVMTALHDETGNLVGFSKILRDFTRQKETQDALQRAHERTSVILESISDAFYAVDGSFRFTYVNRKAEEWWGRSREALVGKHYWTEFPQAVGSEPYHMHLRAMAERVPLHFEAVSPLIGRWVDINIYPAEDGGLAVYFRDITERKRAEEALRARTEELQLAYTREKYIAEALQRPLTMPVAGDTFPGLLLATYYEAALEEAKVGGDYFDAFALPRGRVALVVADASGKGLQAAARAIQVKEVLRAFTREYPHSPTHILSRLNDYVCDTKHFEEQPEEGFVTLTLAVLDAHTGEMSVVNAGAEPPLVLRKDGRTETVDVSGLPLGVLREELYHAFPLRLAPGDTLLLATDGLTEARRGDAFLGLEGLVDLATRADVASPPQAIVEQVVEGARAFAAGGFRDDVCLLLARRL</sequence>
<dbReference type="PROSITE" id="PS50112">
    <property type="entry name" value="PAS"/>
    <property type="match status" value="2"/>
</dbReference>
<dbReference type="SUPFAM" id="SSF55785">
    <property type="entry name" value="PYP-like sensor domain (PAS domain)"/>
    <property type="match status" value="2"/>
</dbReference>
<dbReference type="InterPro" id="IPR001932">
    <property type="entry name" value="PPM-type_phosphatase-like_dom"/>
</dbReference>
<dbReference type="Pfam" id="PF13426">
    <property type="entry name" value="PAS_9"/>
    <property type="match status" value="1"/>
</dbReference>
<feature type="domain" description="PAC" evidence="4">
    <location>
        <begin position="85"/>
        <end position="137"/>
    </location>
</feature>
<dbReference type="CDD" id="cd00130">
    <property type="entry name" value="PAS"/>
    <property type="match status" value="2"/>
</dbReference>
<dbReference type="NCBIfam" id="TIGR00229">
    <property type="entry name" value="sensory_box"/>
    <property type="match status" value="2"/>
</dbReference>
<dbReference type="PANTHER" id="PTHR43156">
    <property type="entry name" value="STAGE II SPORULATION PROTEIN E-RELATED"/>
    <property type="match status" value="1"/>
</dbReference>
<dbReference type="SMART" id="SM00331">
    <property type="entry name" value="PP2C_SIG"/>
    <property type="match status" value="1"/>
</dbReference>
<keyword evidence="1" id="KW-0378">Hydrolase</keyword>
<protein>
    <recommendedName>
        <fullName evidence="6">Serine phosphatase RsbU, regulator of sigma subunit</fullName>
    </recommendedName>
</protein>
<dbReference type="Gene3D" id="3.60.40.10">
    <property type="entry name" value="PPM-type phosphatase domain"/>
    <property type="match status" value="1"/>
</dbReference>
<dbReference type="Gene3D" id="3.30.450.20">
    <property type="entry name" value="PAS domain"/>
    <property type="match status" value="2"/>
</dbReference>
<evidence type="ECO:0000256" key="2">
    <source>
        <dbReference type="SAM" id="MobiDB-lite"/>
    </source>
</evidence>
<evidence type="ECO:0000259" key="4">
    <source>
        <dbReference type="PROSITE" id="PS50113"/>
    </source>
</evidence>
<dbReference type="InterPro" id="IPR000014">
    <property type="entry name" value="PAS"/>
</dbReference>
<proteinExistence type="predicted"/>
<feature type="domain" description="PAS" evidence="3">
    <location>
        <begin position="10"/>
        <end position="68"/>
    </location>
</feature>
<dbReference type="InterPro" id="IPR000700">
    <property type="entry name" value="PAS-assoc_C"/>
</dbReference>
<evidence type="ECO:0000256" key="1">
    <source>
        <dbReference type="ARBA" id="ARBA00022801"/>
    </source>
</evidence>
<dbReference type="PROSITE" id="PS50113">
    <property type="entry name" value="PAC"/>
    <property type="match status" value="1"/>
</dbReference>
<dbReference type="PANTHER" id="PTHR43156:SF2">
    <property type="entry name" value="STAGE II SPORULATION PROTEIN E"/>
    <property type="match status" value="1"/>
</dbReference>
<dbReference type="SMART" id="SM00091">
    <property type="entry name" value="PAS"/>
    <property type="match status" value="2"/>
</dbReference>
<name>A0A6J4IGH6_9BACT</name>
<evidence type="ECO:0000259" key="3">
    <source>
        <dbReference type="PROSITE" id="PS50112"/>
    </source>
</evidence>